<proteinExistence type="predicted"/>
<gene>
    <name evidence="1" type="ORF">WG66_10745</name>
</gene>
<dbReference type="Proteomes" id="UP000054988">
    <property type="component" value="Unassembled WGS sequence"/>
</dbReference>
<evidence type="ECO:0000313" key="1">
    <source>
        <dbReference type="EMBL" id="KTB36534.1"/>
    </source>
</evidence>
<accession>A0A0W0FJS4</accession>
<dbReference type="EMBL" id="LATX01001892">
    <property type="protein sequence ID" value="KTB36534.1"/>
    <property type="molecule type" value="Genomic_DNA"/>
</dbReference>
<organism evidence="1 2">
    <name type="scientific">Moniliophthora roreri</name>
    <name type="common">Frosty pod rot fungus</name>
    <name type="synonym">Monilia roreri</name>
    <dbReference type="NCBI Taxonomy" id="221103"/>
    <lineage>
        <taxon>Eukaryota</taxon>
        <taxon>Fungi</taxon>
        <taxon>Dikarya</taxon>
        <taxon>Basidiomycota</taxon>
        <taxon>Agaricomycotina</taxon>
        <taxon>Agaricomycetes</taxon>
        <taxon>Agaricomycetidae</taxon>
        <taxon>Agaricales</taxon>
        <taxon>Marasmiineae</taxon>
        <taxon>Marasmiaceae</taxon>
        <taxon>Moniliophthora</taxon>
    </lineage>
</organism>
<reference evidence="1 2" key="1">
    <citation type="submission" date="2015-12" db="EMBL/GenBank/DDBJ databases">
        <title>Draft genome sequence of Moniliophthora roreri, the causal agent of frosty pod rot of cacao.</title>
        <authorList>
            <person name="Aime M.C."/>
            <person name="Diaz-Valderrama J.R."/>
            <person name="Kijpornyongpan T."/>
            <person name="Phillips-Mora W."/>
        </authorList>
    </citation>
    <scope>NUCLEOTIDE SEQUENCE [LARGE SCALE GENOMIC DNA]</scope>
    <source>
        <strain evidence="1 2">MCA 2952</strain>
    </source>
</reference>
<comment type="caution">
    <text evidence="1">The sequence shown here is derived from an EMBL/GenBank/DDBJ whole genome shotgun (WGS) entry which is preliminary data.</text>
</comment>
<dbReference type="AlphaFoldDB" id="A0A0W0FJS4"/>
<evidence type="ECO:0000313" key="2">
    <source>
        <dbReference type="Proteomes" id="UP000054988"/>
    </source>
</evidence>
<name>A0A0W0FJS4_MONRR</name>
<protein>
    <submittedName>
        <fullName evidence="1">Uncharacterized protein</fullName>
    </submittedName>
</protein>
<sequence>MEQTEEVYERLCALCADWRNTVPLTAGSIVAHSAPNVHLDIYLVTATTDEDDLAWDDEVYGDGES</sequence>